<reference evidence="3 4" key="1">
    <citation type="submission" date="2016-10" db="EMBL/GenBank/DDBJ databases">
        <authorList>
            <person name="de Groot N.N."/>
        </authorList>
    </citation>
    <scope>NUCLEOTIDE SEQUENCE [LARGE SCALE GENOMIC DNA]</scope>
    <source>
        <strain evidence="3 4">CGMCC 4.2026</strain>
    </source>
</reference>
<sequence length="119" mass="13336">MRVSRFAATLGVAVAAVLGGAGVASAATPGMAGASASHRQDDRGAYTADHYRGPDSGYYNHGSGRGDDRRDEDCGRQDRRDDRRDEDCGRQDRRDHDEWSRHDRRDHDDRGGSYRHYER</sequence>
<feature type="region of interest" description="Disordered" evidence="1">
    <location>
        <begin position="25"/>
        <end position="119"/>
    </location>
</feature>
<evidence type="ECO:0000313" key="3">
    <source>
        <dbReference type="EMBL" id="SEO63063.1"/>
    </source>
</evidence>
<dbReference type="AlphaFoldDB" id="A0A1H8RAU1"/>
<accession>A0A1H8RAU1</accession>
<feature type="signal peptide" evidence="2">
    <location>
        <begin position="1"/>
        <end position="26"/>
    </location>
</feature>
<evidence type="ECO:0000313" key="4">
    <source>
        <dbReference type="Proteomes" id="UP000181951"/>
    </source>
</evidence>
<feature type="compositionally biased region" description="Basic and acidic residues" evidence="1">
    <location>
        <begin position="38"/>
        <end position="53"/>
    </location>
</feature>
<protein>
    <submittedName>
        <fullName evidence="3">Uncharacterized protein</fullName>
    </submittedName>
</protein>
<keyword evidence="2" id="KW-0732">Signal</keyword>
<dbReference type="EMBL" id="FODD01000033">
    <property type="protein sequence ID" value="SEO63063.1"/>
    <property type="molecule type" value="Genomic_DNA"/>
</dbReference>
<keyword evidence="4" id="KW-1185">Reference proteome</keyword>
<gene>
    <name evidence="3" type="ORF">SAMN05216267_103369</name>
</gene>
<dbReference type="Proteomes" id="UP000181951">
    <property type="component" value="Unassembled WGS sequence"/>
</dbReference>
<name>A0A1H8RAU1_9ACTN</name>
<proteinExistence type="predicted"/>
<evidence type="ECO:0000256" key="1">
    <source>
        <dbReference type="SAM" id="MobiDB-lite"/>
    </source>
</evidence>
<feature type="chain" id="PRO_5010183850" evidence="2">
    <location>
        <begin position="27"/>
        <end position="119"/>
    </location>
</feature>
<feature type="compositionally biased region" description="Basic and acidic residues" evidence="1">
    <location>
        <begin position="64"/>
        <end position="119"/>
    </location>
</feature>
<evidence type="ECO:0000256" key="2">
    <source>
        <dbReference type="SAM" id="SignalP"/>
    </source>
</evidence>
<organism evidence="3 4">
    <name type="scientific">Actinacidiphila rubida</name>
    <dbReference type="NCBI Taxonomy" id="310780"/>
    <lineage>
        <taxon>Bacteria</taxon>
        <taxon>Bacillati</taxon>
        <taxon>Actinomycetota</taxon>
        <taxon>Actinomycetes</taxon>
        <taxon>Kitasatosporales</taxon>
        <taxon>Streptomycetaceae</taxon>
        <taxon>Actinacidiphila</taxon>
    </lineage>
</organism>